<protein>
    <submittedName>
        <fullName evidence="2">Long-chain-fatty-acyl-CoA reductase</fullName>
    </submittedName>
</protein>
<gene>
    <name evidence="2" type="ORF">ATN00_17735</name>
</gene>
<evidence type="ECO:0000256" key="1">
    <source>
        <dbReference type="ARBA" id="ARBA00022857"/>
    </source>
</evidence>
<organism evidence="2 3">
    <name type="scientific">Sphingobium baderi</name>
    <dbReference type="NCBI Taxonomy" id="1332080"/>
    <lineage>
        <taxon>Bacteria</taxon>
        <taxon>Pseudomonadati</taxon>
        <taxon>Pseudomonadota</taxon>
        <taxon>Alphaproteobacteria</taxon>
        <taxon>Sphingomonadales</taxon>
        <taxon>Sphingomonadaceae</taxon>
        <taxon>Sphingobium</taxon>
    </lineage>
</organism>
<name>A0A0S3F2I4_9SPHN</name>
<proteinExistence type="predicted"/>
<dbReference type="GO" id="GO:0008218">
    <property type="term" value="P:bioluminescence"/>
    <property type="evidence" value="ECO:0007669"/>
    <property type="project" value="InterPro"/>
</dbReference>
<dbReference type="KEGG" id="sbd:ATN00_17735"/>
<dbReference type="RefSeq" id="WP_062067143.1">
    <property type="nucleotide sequence ID" value="NZ_CP013264.1"/>
</dbReference>
<dbReference type="EMBL" id="CP013264">
    <property type="protein sequence ID" value="ALR21859.1"/>
    <property type="molecule type" value="Genomic_DNA"/>
</dbReference>
<dbReference type="Proteomes" id="UP000056968">
    <property type="component" value="Chromosome"/>
</dbReference>
<keyword evidence="1" id="KW-0521">NADP</keyword>
<dbReference type="GO" id="GO:0003995">
    <property type="term" value="F:acyl-CoA dehydrogenase activity"/>
    <property type="evidence" value="ECO:0007669"/>
    <property type="project" value="InterPro"/>
</dbReference>
<dbReference type="STRING" id="1332080.ATN00_17735"/>
<evidence type="ECO:0000313" key="3">
    <source>
        <dbReference type="Proteomes" id="UP000056968"/>
    </source>
</evidence>
<keyword evidence="3" id="KW-1185">Reference proteome</keyword>
<accession>A0A0S3F2I4</accession>
<dbReference type="Pfam" id="PF05893">
    <property type="entry name" value="LuxC"/>
    <property type="match status" value="1"/>
</dbReference>
<sequence>MTDDFRVPLIIRGQIIDDAEISYGGRRGGVSFSAPDIGKHVARLPLRTPSSMADLYALSFDEILDFLVALGQRLDFGQNRHLQDAFRLSCRTSGLSESILRTHFQHIGAGFDRTEMRRMMERACGIDYLEGWVDQGPSVFPGLTARTRAFGARTVHVIAGNAPIVSILTVIRNALTRSDAIIKLPSNDPLTAAALVRTMVEMDPDHPLSKHVSVAYWKGGDEQVESAIYDPRGIEKIVAWGGFDSVKHITRYLQPGIDLITQDPKLSGTIIGREAFADDATLDQVARRLALDIGAQNQEGCVSARVIYVESGTDEAGLERANRLGQMTFDALQRLPDHLSTPHKAFDGALKAEIDGIRLNDEDYRIFGGRTNEGAVIVSQEDYPVDFSRTLACRVGNIVPIDSRETAVSAVNAYTQTIGIFPESLKDELRDRLAFQGAQRIVSLGGAATMQHNMEKQDAIEPVRRMVKWVTEEQASGEMLAALAG</sequence>
<dbReference type="AlphaFoldDB" id="A0A0S3F2I4"/>
<dbReference type="CDD" id="cd07080">
    <property type="entry name" value="ALDH_Acyl-CoA-Red_LuxC"/>
    <property type="match status" value="1"/>
</dbReference>
<dbReference type="InterPro" id="IPR008670">
    <property type="entry name" value="CoA_reduct_LuxC"/>
</dbReference>
<dbReference type="SUPFAM" id="SSF53720">
    <property type="entry name" value="ALDH-like"/>
    <property type="match status" value="1"/>
</dbReference>
<dbReference type="InterPro" id="IPR016161">
    <property type="entry name" value="Ald_DH/histidinol_DH"/>
</dbReference>
<evidence type="ECO:0000313" key="2">
    <source>
        <dbReference type="EMBL" id="ALR21859.1"/>
    </source>
</evidence>
<dbReference type="OrthoDB" id="580775at2"/>
<reference evidence="2 3" key="1">
    <citation type="submission" date="2015-11" db="EMBL/GenBank/DDBJ databases">
        <title>A Two-component Flavoprotein Monooxygenase System MeaXY Responsible for para-Hydroxylation of 2-Methyl-6-ethylaniline and 2,6-Diethylaniline in Sphingobium baderi DE-13.</title>
        <authorList>
            <person name="Cheng M."/>
            <person name="Meng Q."/>
            <person name="Yang Y."/>
            <person name="Chu C."/>
            <person name="Yan X."/>
            <person name="He J."/>
            <person name="Li S."/>
        </authorList>
    </citation>
    <scope>NUCLEOTIDE SEQUENCE [LARGE SCALE GENOMIC DNA]</scope>
    <source>
        <strain evidence="2 3">DE-13</strain>
    </source>
</reference>